<evidence type="ECO:0000256" key="2">
    <source>
        <dbReference type="ARBA" id="ARBA00022801"/>
    </source>
</evidence>
<evidence type="ECO:0000313" key="5">
    <source>
        <dbReference type="EMBL" id="KFB72803.1"/>
    </source>
</evidence>
<gene>
    <name evidence="5" type="primary">estB</name>
    <name evidence="5" type="ORF">AW09_001992</name>
</gene>
<dbReference type="SUPFAM" id="SSF53474">
    <property type="entry name" value="alpha/beta-Hydrolases"/>
    <property type="match status" value="1"/>
</dbReference>
<evidence type="ECO:0000313" key="6">
    <source>
        <dbReference type="Proteomes" id="UP000020077"/>
    </source>
</evidence>
<dbReference type="EC" id="3.1.1.1" evidence="5"/>
<dbReference type="AlphaFoldDB" id="A0A080LVY2"/>
<dbReference type="InterPro" id="IPR050565">
    <property type="entry name" value="LYPA1-2/EST-like"/>
</dbReference>
<dbReference type="Proteomes" id="UP000020077">
    <property type="component" value="Unassembled WGS sequence"/>
</dbReference>
<keyword evidence="2 5" id="KW-0378">Hydrolase</keyword>
<evidence type="ECO:0000259" key="4">
    <source>
        <dbReference type="Pfam" id="PF02230"/>
    </source>
</evidence>
<feature type="region of interest" description="Disordered" evidence="3">
    <location>
        <begin position="1"/>
        <end position="21"/>
    </location>
</feature>
<dbReference type="InterPro" id="IPR029058">
    <property type="entry name" value="AB_hydrolase_fold"/>
</dbReference>
<feature type="domain" description="Phospholipase/carboxylesterase/thioesterase" evidence="4">
    <location>
        <begin position="25"/>
        <end position="231"/>
    </location>
</feature>
<dbReference type="Pfam" id="PF02230">
    <property type="entry name" value="Abhydrolase_2"/>
    <property type="match status" value="1"/>
</dbReference>
<protein>
    <submittedName>
        <fullName evidence="5">Carboxylesterase 2</fullName>
        <ecNumber evidence="5">3.1.1.1</ecNumber>
    </submittedName>
</protein>
<comment type="similarity">
    <text evidence="1">Belongs to the AB hydrolase superfamily. AB hydrolase 2 family.</text>
</comment>
<dbReference type="EMBL" id="JDVG02000334">
    <property type="protein sequence ID" value="KFB72803.1"/>
    <property type="molecule type" value="Genomic_DNA"/>
</dbReference>
<sequence>MTAKPTPATADRQLLPTVERQTGESPRCAIIWLHGLGADGHDFEPIVDEFDFDRLPALRFIFPHAPMRAVTINGGYVMRAWYDIVTLDFAPGREEAEGVRTSARQIEDLLDRENARGIADARIVLAGFSQGGVIALHTGLRHPRRLAGILALSCYLPLADTLAAEAQPANRDVPIFMAHGRADPVIPYDLGKRSAKLLKAADYPVQWHGYAAEHTVCLEELHDIEAWLSKVLADVC</sequence>
<dbReference type="InterPro" id="IPR003140">
    <property type="entry name" value="PLipase/COase/thioEstase"/>
</dbReference>
<evidence type="ECO:0000256" key="3">
    <source>
        <dbReference type="SAM" id="MobiDB-lite"/>
    </source>
</evidence>
<reference evidence="5 6" key="1">
    <citation type="submission" date="2014-02" db="EMBL/GenBank/DDBJ databases">
        <title>Expanding our view of genomic diversity in Candidatus Accumulibacter clades.</title>
        <authorList>
            <person name="Skennerton C.T."/>
            <person name="Barr J.J."/>
            <person name="Slater F.R."/>
            <person name="Bond P.L."/>
            <person name="Tyson G.W."/>
        </authorList>
    </citation>
    <scope>NUCLEOTIDE SEQUENCE [LARGE SCALE GENOMIC DNA]</scope>
    <source>
        <strain evidence="6">BA-91</strain>
    </source>
</reference>
<dbReference type="PANTHER" id="PTHR10655">
    <property type="entry name" value="LYSOPHOSPHOLIPASE-RELATED"/>
    <property type="match status" value="1"/>
</dbReference>
<name>A0A080LVY2_9PROT</name>
<dbReference type="GO" id="GO:0106435">
    <property type="term" value="F:carboxylesterase activity"/>
    <property type="evidence" value="ECO:0007669"/>
    <property type="project" value="UniProtKB-EC"/>
</dbReference>
<comment type="caution">
    <text evidence="5">The sequence shown here is derived from an EMBL/GenBank/DDBJ whole genome shotgun (WGS) entry which is preliminary data.</text>
</comment>
<dbReference type="Gene3D" id="3.40.50.1820">
    <property type="entry name" value="alpha/beta hydrolase"/>
    <property type="match status" value="1"/>
</dbReference>
<proteinExistence type="inferred from homology"/>
<organism evidence="5 6">
    <name type="scientific">Candidatus Accumulibacter phosphatis</name>
    <dbReference type="NCBI Taxonomy" id="327160"/>
    <lineage>
        <taxon>Bacteria</taxon>
        <taxon>Pseudomonadati</taxon>
        <taxon>Pseudomonadota</taxon>
        <taxon>Betaproteobacteria</taxon>
        <taxon>Candidatus Accumulibacter</taxon>
    </lineage>
</organism>
<dbReference type="PANTHER" id="PTHR10655:SF17">
    <property type="entry name" value="LYSOPHOSPHOLIPASE-LIKE PROTEIN 1"/>
    <property type="match status" value="1"/>
</dbReference>
<evidence type="ECO:0000256" key="1">
    <source>
        <dbReference type="ARBA" id="ARBA00006499"/>
    </source>
</evidence>
<accession>A0A080LVY2</accession>